<comment type="caution">
    <text evidence="3">The sequence shown here is derived from an EMBL/GenBank/DDBJ whole genome shotgun (WGS) entry which is preliminary data.</text>
</comment>
<organism evidence="3 4">
    <name type="scientific">Orchesella dallaii</name>
    <dbReference type="NCBI Taxonomy" id="48710"/>
    <lineage>
        <taxon>Eukaryota</taxon>
        <taxon>Metazoa</taxon>
        <taxon>Ecdysozoa</taxon>
        <taxon>Arthropoda</taxon>
        <taxon>Hexapoda</taxon>
        <taxon>Collembola</taxon>
        <taxon>Entomobryomorpha</taxon>
        <taxon>Entomobryoidea</taxon>
        <taxon>Orchesellidae</taxon>
        <taxon>Orchesellinae</taxon>
        <taxon>Orchesella</taxon>
    </lineage>
</organism>
<gene>
    <name evidence="3" type="ORF">ODALV1_LOCUS14081</name>
</gene>
<dbReference type="EMBL" id="CAXLJM020000043">
    <property type="protein sequence ID" value="CAL8110247.1"/>
    <property type="molecule type" value="Genomic_DNA"/>
</dbReference>
<name>A0ABP1QQI0_9HEXA</name>
<evidence type="ECO:0000313" key="3">
    <source>
        <dbReference type="EMBL" id="CAL8110247.1"/>
    </source>
</evidence>
<keyword evidence="2" id="KW-0732">Signal</keyword>
<feature type="signal peptide" evidence="2">
    <location>
        <begin position="1"/>
        <end position="23"/>
    </location>
</feature>
<evidence type="ECO:0000256" key="1">
    <source>
        <dbReference type="SAM" id="MobiDB-lite"/>
    </source>
</evidence>
<feature type="chain" id="PRO_5045273588" evidence="2">
    <location>
        <begin position="24"/>
        <end position="112"/>
    </location>
</feature>
<evidence type="ECO:0000256" key="2">
    <source>
        <dbReference type="SAM" id="SignalP"/>
    </source>
</evidence>
<sequence>MESKGIIFAAFLFVALLMPLAYAAVPRMPMQPSTSSPISIDLSDNDNAVNTTGTEDLDEEETIRFGYGGGRGGFGGGGFGYIPHYHYNHYRPHRPFSRPTHYRKKGYFVFLG</sequence>
<dbReference type="Proteomes" id="UP001642540">
    <property type="component" value="Unassembled WGS sequence"/>
</dbReference>
<proteinExistence type="predicted"/>
<protein>
    <submittedName>
        <fullName evidence="3">Uncharacterized protein</fullName>
    </submittedName>
</protein>
<reference evidence="3 4" key="1">
    <citation type="submission" date="2024-08" db="EMBL/GenBank/DDBJ databases">
        <authorList>
            <person name="Cucini C."/>
            <person name="Frati F."/>
        </authorList>
    </citation>
    <scope>NUCLEOTIDE SEQUENCE [LARGE SCALE GENOMIC DNA]</scope>
</reference>
<feature type="region of interest" description="Disordered" evidence="1">
    <location>
        <begin position="35"/>
        <end position="55"/>
    </location>
</feature>
<keyword evidence="4" id="KW-1185">Reference proteome</keyword>
<accession>A0ABP1QQI0</accession>
<evidence type="ECO:0000313" key="4">
    <source>
        <dbReference type="Proteomes" id="UP001642540"/>
    </source>
</evidence>